<keyword evidence="4" id="KW-0223">Dioxygenase</keyword>
<dbReference type="GO" id="GO:0031543">
    <property type="term" value="F:peptidyl-proline dioxygenase activity"/>
    <property type="evidence" value="ECO:0007669"/>
    <property type="project" value="TreeGrafter"/>
</dbReference>
<comment type="caution">
    <text evidence="8">The sequence shown here is derived from an EMBL/GenBank/DDBJ whole genome shotgun (WGS) entry which is preliminary data.</text>
</comment>
<sequence>MEATFDALLTQMEQQGFAVMDEFIDRASVAKLREHAQRAMADRAFHPAGIGQGQHHHTNHTIRNDQVLWLTPDTLAVWCPTLHHHIDHLTGWLNQSCYAGINQSEFHLAHYAPGAYYKRHLDRFANNNERRFTVIVYLNDQWCEADGGQLVVYGHAGHHSIQPEAGRLVFFPSDKLEHEVLPAKRPRWSFTGWLKTVRIPQSCCSTNY</sequence>
<proteinExistence type="predicted"/>
<dbReference type="Gene3D" id="2.60.120.620">
    <property type="entry name" value="q2cbj1_9rhob like domain"/>
    <property type="match status" value="1"/>
</dbReference>
<evidence type="ECO:0000256" key="6">
    <source>
        <dbReference type="ARBA" id="ARBA00023004"/>
    </source>
</evidence>
<evidence type="ECO:0000256" key="1">
    <source>
        <dbReference type="ARBA" id="ARBA00001961"/>
    </source>
</evidence>
<dbReference type="GO" id="GO:0031418">
    <property type="term" value="F:L-ascorbic acid binding"/>
    <property type="evidence" value="ECO:0007669"/>
    <property type="project" value="UniProtKB-KW"/>
</dbReference>
<evidence type="ECO:0000256" key="5">
    <source>
        <dbReference type="ARBA" id="ARBA00023002"/>
    </source>
</evidence>
<dbReference type="EMBL" id="QKZK01000002">
    <property type="protein sequence ID" value="PZX20322.1"/>
    <property type="molecule type" value="Genomic_DNA"/>
</dbReference>
<reference evidence="8 9" key="1">
    <citation type="submission" date="2018-06" db="EMBL/GenBank/DDBJ databases">
        <title>Genomic Encyclopedia of Archaeal and Bacterial Type Strains, Phase II (KMG-II): from individual species to whole genera.</title>
        <authorList>
            <person name="Goeker M."/>
        </authorList>
    </citation>
    <scope>NUCLEOTIDE SEQUENCE [LARGE SCALE GENOMIC DNA]</scope>
    <source>
        <strain evidence="8 9">DSM 6779</strain>
    </source>
</reference>
<dbReference type="InterPro" id="IPR051559">
    <property type="entry name" value="HIF_prolyl_hydroxylases"/>
</dbReference>
<dbReference type="GO" id="GO:0071456">
    <property type="term" value="P:cellular response to hypoxia"/>
    <property type="evidence" value="ECO:0007669"/>
    <property type="project" value="TreeGrafter"/>
</dbReference>
<gene>
    <name evidence="8" type="ORF">LX69_00319</name>
</gene>
<organism evidence="8 9">
    <name type="scientific">Breznakibacter xylanolyticus</name>
    <dbReference type="NCBI Taxonomy" id="990"/>
    <lineage>
        <taxon>Bacteria</taxon>
        <taxon>Pseudomonadati</taxon>
        <taxon>Bacteroidota</taxon>
        <taxon>Bacteroidia</taxon>
        <taxon>Marinilabiliales</taxon>
        <taxon>Marinilabiliaceae</taxon>
        <taxon>Breznakibacter</taxon>
    </lineage>
</organism>
<dbReference type="OrthoDB" id="9783171at2"/>
<dbReference type="Pfam" id="PF13640">
    <property type="entry name" value="2OG-FeII_Oxy_3"/>
    <property type="match status" value="1"/>
</dbReference>
<evidence type="ECO:0000256" key="2">
    <source>
        <dbReference type="ARBA" id="ARBA00022723"/>
    </source>
</evidence>
<dbReference type="InterPro" id="IPR006620">
    <property type="entry name" value="Pro_4_hyd_alph"/>
</dbReference>
<dbReference type="GO" id="GO:0008198">
    <property type="term" value="F:ferrous iron binding"/>
    <property type="evidence" value="ECO:0007669"/>
    <property type="project" value="TreeGrafter"/>
</dbReference>
<protein>
    <submittedName>
        <fullName evidence="8">SM-20-related protein</fullName>
    </submittedName>
</protein>
<evidence type="ECO:0000313" key="9">
    <source>
        <dbReference type="Proteomes" id="UP000249239"/>
    </source>
</evidence>
<dbReference type="Proteomes" id="UP000249239">
    <property type="component" value="Unassembled WGS sequence"/>
</dbReference>
<keyword evidence="2" id="KW-0479">Metal-binding</keyword>
<dbReference type="PROSITE" id="PS51471">
    <property type="entry name" value="FE2OG_OXY"/>
    <property type="match status" value="1"/>
</dbReference>
<name>A0A2W7PAE9_9BACT</name>
<dbReference type="PANTHER" id="PTHR12907">
    <property type="entry name" value="EGL NINE HOMOLOG-RELATED"/>
    <property type="match status" value="1"/>
</dbReference>
<feature type="domain" description="Fe2OG dioxygenase" evidence="7">
    <location>
        <begin position="100"/>
        <end position="196"/>
    </location>
</feature>
<evidence type="ECO:0000256" key="4">
    <source>
        <dbReference type="ARBA" id="ARBA00022964"/>
    </source>
</evidence>
<evidence type="ECO:0000259" key="7">
    <source>
        <dbReference type="PROSITE" id="PS51471"/>
    </source>
</evidence>
<evidence type="ECO:0000313" key="8">
    <source>
        <dbReference type="EMBL" id="PZX20322.1"/>
    </source>
</evidence>
<evidence type="ECO:0000256" key="3">
    <source>
        <dbReference type="ARBA" id="ARBA00022896"/>
    </source>
</evidence>
<keyword evidence="5" id="KW-0560">Oxidoreductase</keyword>
<dbReference type="AlphaFoldDB" id="A0A2W7PAE9"/>
<keyword evidence="6" id="KW-0408">Iron</keyword>
<dbReference type="RefSeq" id="WP_111444056.1">
    <property type="nucleotide sequence ID" value="NZ_QKZK01000002.1"/>
</dbReference>
<dbReference type="InterPro" id="IPR044862">
    <property type="entry name" value="Pro_4_hyd_alph_FE2OG_OXY"/>
</dbReference>
<comment type="cofactor">
    <cofactor evidence="1">
        <name>L-ascorbate</name>
        <dbReference type="ChEBI" id="CHEBI:38290"/>
    </cofactor>
</comment>
<keyword evidence="3" id="KW-0847">Vitamin C</keyword>
<dbReference type="SMART" id="SM00702">
    <property type="entry name" value="P4Hc"/>
    <property type="match status" value="1"/>
</dbReference>
<keyword evidence="9" id="KW-1185">Reference proteome</keyword>
<dbReference type="PANTHER" id="PTHR12907:SF26">
    <property type="entry name" value="HIF PROLYL HYDROXYLASE, ISOFORM C"/>
    <property type="match status" value="1"/>
</dbReference>
<accession>A0A2W7PAE9</accession>
<dbReference type="InterPro" id="IPR005123">
    <property type="entry name" value="Oxoglu/Fe-dep_dioxygenase_dom"/>
</dbReference>